<evidence type="ECO:0000256" key="1">
    <source>
        <dbReference type="SAM" id="MobiDB-lite"/>
    </source>
</evidence>
<name>A0A8H5ARH7_FUSOX</name>
<dbReference type="Proteomes" id="UP000558688">
    <property type="component" value="Unassembled WGS sequence"/>
</dbReference>
<comment type="caution">
    <text evidence="3">The sequence shown here is derived from an EMBL/GenBank/DDBJ whole genome shotgun (WGS) entry which is preliminary data.</text>
</comment>
<dbReference type="InterPro" id="IPR029058">
    <property type="entry name" value="AB_hydrolase_fold"/>
</dbReference>
<dbReference type="Gene3D" id="3.40.50.1820">
    <property type="entry name" value="alpha/beta hydrolase"/>
    <property type="match status" value="1"/>
</dbReference>
<dbReference type="EMBL" id="JAAFOW010000021">
    <property type="protein sequence ID" value="KAF5268935.1"/>
    <property type="molecule type" value="Genomic_DNA"/>
</dbReference>
<feature type="region of interest" description="Disordered" evidence="1">
    <location>
        <begin position="104"/>
        <end position="133"/>
    </location>
</feature>
<dbReference type="AlphaFoldDB" id="A0A8H5ARH7"/>
<dbReference type="Gene3D" id="2.60.120.260">
    <property type="entry name" value="Galactose-binding domain-like"/>
    <property type="match status" value="1"/>
</dbReference>
<dbReference type="SUPFAM" id="SSF53474">
    <property type="entry name" value="alpha/beta-Hydrolases"/>
    <property type="match status" value="1"/>
</dbReference>
<sequence length="309" mass="34458">MAGNSCLAISQINFASRMHHPALKAIAPWEGYTDLFRHYVARGGRLYIPGLHRIILNGFAGPKGVKNVGAMLEKRPLYEDYWEAKRIPVENIDNIHILSDKPRPKRNGFESIHSKSADGSSATTVVERPERSYPLTRQRPRTLYLGGATGTLVDLEPNQEYINSYEGRSLSNGLTFTAKFDVTTELAGYPKAVLLMLCPDHDNFDVVVQIRKIDNKGRQLSHLNYPCPVAIDQVPDVNTAKTWGPQGFLRASHHISLNAEGGLIVSDDSSHETDVFYSHRVRQPITPGTTVRIEIPIWPIGLCLLLVRA</sequence>
<evidence type="ECO:0000259" key="2">
    <source>
        <dbReference type="Pfam" id="PF08530"/>
    </source>
</evidence>
<feature type="domain" description="Xaa-Pro dipeptidyl-peptidase C-terminal" evidence="2">
    <location>
        <begin position="124"/>
        <end position="302"/>
    </location>
</feature>
<dbReference type="GO" id="GO:0008239">
    <property type="term" value="F:dipeptidyl-peptidase activity"/>
    <property type="evidence" value="ECO:0007669"/>
    <property type="project" value="InterPro"/>
</dbReference>
<dbReference type="InterPro" id="IPR008979">
    <property type="entry name" value="Galactose-bd-like_sf"/>
</dbReference>
<proteinExistence type="predicted"/>
<accession>A0A8H5ARH7</accession>
<protein>
    <recommendedName>
        <fullName evidence="2">Xaa-Pro dipeptidyl-peptidase C-terminal domain-containing protein</fullName>
    </recommendedName>
</protein>
<dbReference type="Pfam" id="PF08530">
    <property type="entry name" value="PepX_C"/>
    <property type="match status" value="1"/>
</dbReference>
<organism evidence="3 4">
    <name type="scientific">Fusarium oxysporum</name>
    <name type="common">Fusarium vascular wilt</name>
    <dbReference type="NCBI Taxonomy" id="5507"/>
    <lineage>
        <taxon>Eukaryota</taxon>
        <taxon>Fungi</taxon>
        <taxon>Dikarya</taxon>
        <taxon>Ascomycota</taxon>
        <taxon>Pezizomycotina</taxon>
        <taxon>Sordariomycetes</taxon>
        <taxon>Hypocreomycetidae</taxon>
        <taxon>Hypocreales</taxon>
        <taxon>Nectriaceae</taxon>
        <taxon>Fusarium</taxon>
        <taxon>Fusarium oxysporum species complex</taxon>
    </lineage>
</organism>
<evidence type="ECO:0000313" key="4">
    <source>
        <dbReference type="Proteomes" id="UP000558688"/>
    </source>
</evidence>
<evidence type="ECO:0000313" key="3">
    <source>
        <dbReference type="EMBL" id="KAF5268935.1"/>
    </source>
</evidence>
<gene>
    <name evidence="3" type="ORF">FOXYS1_159</name>
</gene>
<dbReference type="SUPFAM" id="SSF49785">
    <property type="entry name" value="Galactose-binding domain-like"/>
    <property type="match status" value="1"/>
</dbReference>
<reference evidence="3" key="1">
    <citation type="submission" date="2020-02" db="EMBL/GenBank/DDBJ databases">
        <title>Identification and distribution of gene clusters putatively required for synthesis of sphingolipid metabolism inhibitors in phylogenetically diverse species of the filamentous fungus Fusarium.</title>
        <authorList>
            <person name="Kim H.-S."/>
            <person name="Busman M."/>
            <person name="Brown D.W."/>
            <person name="Divon H."/>
            <person name="Uhlig S."/>
            <person name="Proctor R.H."/>
        </authorList>
    </citation>
    <scope>NUCLEOTIDE SEQUENCE [LARGE SCALE GENOMIC DNA]</scope>
    <source>
        <strain evidence="3">NRRL 39464</strain>
    </source>
</reference>
<dbReference type="InterPro" id="IPR013736">
    <property type="entry name" value="Xaa-Pro_dipept_C"/>
</dbReference>